<feature type="transmembrane region" description="Helical" evidence="1">
    <location>
        <begin position="638"/>
        <end position="658"/>
    </location>
</feature>
<gene>
    <name evidence="2" type="ORF">TARUN_2955</name>
</gene>
<dbReference type="STRING" id="490622.A0A395NTI6"/>
<feature type="transmembrane region" description="Helical" evidence="1">
    <location>
        <begin position="704"/>
        <end position="727"/>
    </location>
</feature>
<evidence type="ECO:0000256" key="1">
    <source>
        <dbReference type="SAM" id="Phobius"/>
    </source>
</evidence>
<dbReference type="Pfam" id="PF11915">
    <property type="entry name" value="DUF3433"/>
    <property type="match status" value="2"/>
</dbReference>
<dbReference type="EMBL" id="PXOA01000168">
    <property type="protein sequence ID" value="RFU79243.1"/>
    <property type="molecule type" value="Genomic_DNA"/>
</dbReference>
<dbReference type="PANTHER" id="PTHR37544:SF3">
    <property type="entry name" value="SPRAY"/>
    <property type="match status" value="1"/>
</dbReference>
<feature type="transmembrane region" description="Helical" evidence="1">
    <location>
        <begin position="597"/>
        <end position="618"/>
    </location>
</feature>
<dbReference type="InterPro" id="IPR021840">
    <property type="entry name" value="DUF3433"/>
</dbReference>
<feature type="transmembrane region" description="Helical" evidence="1">
    <location>
        <begin position="45"/>
        <end position="68"/>
    </location>
</feature>
<accession>A0A395NTI6</accession>
<protein>
    <submittedName>
        <fullName evidence="2">Uncharacterized protein</fullName>
    </submittedName>
</protein>
<feature type="transmembrane region" description="Helical" evidence="1">
    <location>
        <begin position="6"/>
        <end position="24"/>
    </location>
</feature>
<keyword evidence="3" id="KW-1185">Reference proteome</keyword>
<name>A0A395NTI6_TRIAR</name>
<dbReference type="PANTHER" id="PTHR37544">
    <property type="entry name" value="SPRAY-RELATED"/>
    <property type="match status" value="1"/>
</dbReference>
<keyword evidence="1" id="KW-0812">Transmembrane</keyword>
<keyword evidence="1" id="KW-1133">Transmembrane helix</keyword>
<feature type="transmembrane region" description="Helical" evidence="1">
    <location>
        <begin position="114"/>
        <end position="131"/>
    </location>
</feature>
<sequence length="1189" mass="131910">MKAPVLILFAISSIIIIVLVEILAQRSQKAGGLSLVDDANDIPSFVNLTYLYLPTIIAVVYSLVWNWIDLDVKRMQPWMEVSKEKGATGRRSVFLDYPVGFVAFVPFKAAKKRHWAVFYSGTVMVLIFWMITPLQSAVLGNGPVLVNRTVTMSTPSTLMDSITQATTLDQSVLNSGYAIAWLRRSYPAFTTPNYALMPFEPAEPVEGNVSNFTGTTTKYWTDLKCWPAEAYHRIKTLPGTFDFLNGMGCNASSIEAHIGLPNARPYKMWYIGYQGSAWGDYALSSPTCSSNASNQFLATWGRFENATGTVNMSAIFCETSYYKQNVSALVQLPGYVPVDDQIAPLSAAEPLQVTEFNTSALEYLMGNGMSSVNGPREYPFTHPLEYYTRLDNSGLNFPLSPMVGLVLGLQNYTVDSYWNETLLGESFRSAHKMIFSMALHTMLANSTSLDKKDGNVFVVKYGIIVSRVFSALVEGALGLVTIFTLVLLWICHKSPTLLSSDPASLGSLIAIVQKSPLLLSKFYGKGNLTADQLKEKLGDYTFKLSCKCQDLSGETTLKLLEDPREAQAQPSAESSGRAGLDQTGHYLPIKPFALRKVVGIIFALCLCAAVAVLSYLMHEDTAIGGLLRPSTNFEVNQLLTSYIPTAFSTLIEPFWVMLNRFLCILQPFYDLTSGRGTAKRTIDARYTALPPQLALWRAFRSGHFLLGAICIIALLANVLAVGLGAIFNDNPIQKVYPVVMAPQRQAKMDQKGLDYFNKMQVPKMPVNYEDPSYTIMANWTNGTPLPPWTTSEFTYFPVNITSATPLQDELYTVTTTGFGVDPSCISMGHVISVDLPPIVDTSFGRRYPPLEGCPQEYLIQSQLFNNTNYKIPDGPVAAEIAATMGPDPGKVSDCERSFLVGWSRSDVTNRTGVMNTSFIVCHPVYKVADFRVVFDSGGYIKNATPVSEFTSSMPYPDTFKRPPIINELNHVFQDVNSPWHNDTVSYNWIMYLIKLKSGIPDLLDPRTPTPDPKQLLPVVSDVYKTIFAMHVTLNQYVFAEADNGTTVTGNRTVTETRIFVSSSAFITSVTILGLYISTVFFFYGWGVTFFLPRMPTTIGSLIAYIAPSKLTREYSPFEKDGDDDTFATYSFGRFIGSDGRAHIGVDYSDRVVPVNTTSLEKGDTRRYSGIFRRRLTERKNNAQVVDNWL</sequence>
<dbReference type="Proteomes" id="UP000266272">
    <property type="component" value="Unassembled WGS sequence"/>
</dbReference>
<comment type="caution">
    <text evidence="2">The sequence shown here is derived from an EMBL/GenBank/DDBJ whole genome shotgun (WGS) entry which is preliminary data.</text>
</comment>
<evidence type="ECO:0000313" key="2">
    <source>
        <dbReference type="EMBL" id="RFU79243.1"/>
    </source>
</evidence>
<organism evidence="2 3">
    <name type="scientific">Trichoderma arundinaceum</name>
    <dbReference type="NCBI Taxonomy" id="490622"/>
    <lineage>
        <taxon>Eukaryota</taxon>
        <taxon>Fungi</taxon>
        <taxon>Dikarya</taxon>
        <taxon>Ascomycota</taxon>
        <taxon>Pezizomycotina</taxon>
        <taxon>Sordariomycetes</taxon>
        <taxon>Hypocreomycetidae</taxon>
        <taxon>Hypocreales</taxon>
        <taxon>Hypocreaceae</taxon>
        <taxon>Trichoderma</taxon>
    </lineage>
</organism>
<proteinExistence type="predicted"/>
<dbReference type="OrthoDB" id="3248909at2759"/>
<feature type="transmembrane region" description="Helical" evidence="1">
    <location>
        <begin position="468"/>
        <end position="490"/>
    </location>
</feature>
<evidence type="ECO:0000313" key="3">
    <source>
        <dbReference type="Proteomes" id="UP000266272"/>
    </source>
</evidence>
<keyword evidence="1" id="KW-0472">Membrane</keyword>
<reference evidence="2 3" key="1">
    <citation type="journal article" date="2018" name="PLoS Pathog.">
        <title>Evolution of structural diversity of trichothecenes, a family of toxins produced by plant pathogenic and entomopathogenic fungi.</title>
        <authorList>
            <person name="Proctor R.H."/>
            <person name="McCormick S.P."/>
            <person name="Kim H.S."/>
            <person name="Cardoza R.E."/>
            <person name="Stanley A.M."/>
            <person name="Lindo L."/>
            <person name="Kelly A."/>
            <person name="Brown D.W."/>
            <person name="Lee T."/>
            <person name="Vaughan M.M."/>
            <person name="Alexander N.J."/>
            <person name="Busman M."/>
            <person name="Gutierrez S."/>
        </authorList>
    </citation>
    <scope>NUCLEOTIDE SEQUENCE [LARGE SCALE GENOMIC DNA]</scope>
    <source>
        <strain evidence="2 3">IBT 40837</strain>
    </source>
</reference>
<dbReference type="AlphaFoldDB" id="A0A395NTI6"/>
<feature type="transmembrane region" description="Helical" evidence="1">
    <location>
        <begin position="1065"/>
        <end position="1091"/>
    </location>
</feature>